<proteinExistence type="predicted"/>
<dbReference type="PANTHER" id="PTHR44119:SF7">
    <property type="entry name" value="MAGNESIUM CHELATASE SUBUNIT"/>
    <property type="match status" value="1"/>
</dbReference>
<dbReference type="CDD" id="cd10150">
    <property type="entry name" value="CobN_like"/>
    <property type="match status" value="1"/>
</dbReference>
<dbReference type="InterPro" id="IPR003672">
    <property type="entry name" value="CobN/Mg_chltase"/>
</dbReference>
<name>A0A2A2HS96_9EURY</name>
<keyword evidence="4" id="KW-1185">Reference proteome</keyword>
<organism evidence="3 4">
    <name type="scientific">Methanosarcina spelaei</name>
    <dbReference type="NCBI Taxonomy" id="1036679"/>
    <lineage>
        <taxon>Archaea</taxon>
        <taxon>Methanobacteriati</taxon>
        <taxon>Methanobacteriota</taxon>
        <taxon>Stenosarchaea group</taxon>
        <taxon>Methanomicrobia</taxon>
        <taxon>Methanosarcinales</taxon>
        <taxon>Methanosarcinaceae</taxon>
        <taxon>Methanosarcina</taxon>
    </lineage>
</organism>
<reference evidence="3 4" key="1">
    <citation type="journal article" date="2017" name="BMC Genomics">
        <title>Genomic analysis of methanogenic archaea reveals a shift towards energy conservation.</title>
        <authorList>
            <person name="Gilmore S.P."/>
            <person name="Henske J.K."/>
            <person name="Sexton J.A."/>
            <person name="Solomon K.V."/>
            <person name="Seppala S."/>
            <person name="Yoo J.I."/>
            <person name="Huyett L.M."/>
            <person name="Pressman A."/>
            <person name="Cogan J.Z."/>
            <person name="Kivenson V."/>
            <person name="Peng X."/>
            <person name="Tan Y."/>
            <person name="Valentine D.L."/>
            <person name="O'Malley M.A."/>
        </authorList>
    </citation>
    <scope>NUCLEOTIDE SEQUENCE [LARGE SCALE GENOMIC DNA]</scope>
    <source>
        <strain evidence="3 4">MC-15</strain>
    </source>
</reference>
<dbReference type="NCBIfam" id="NF004646">
    <property type="entry name" value="PRK05989.2-4"/>
    <property type="match status" value="1"/>
</dbReference>
<dbReference type="Pfam" id="PF02514">
    <property type="entry name" value="CobN-Mg_chel"/>
    <property type="match status" value="1"/>
</dbReference>
<comment type="caution">
    <text evidence="3">The sequence shown here is derived from an EMBL/GenBank/DDBJ whole genome shotgun (WGS) entry which is preliminary data.</text>
</comment>
<feature type="compositionally biased region" description="Basic and acidic residues" evidence="1">
    <location>
        <begin position="836"/>
        <end position="863"/>
    </location>
</feature>
<protein>
    <submittedName>
        <fullName evidence="3">Cobalt chelatase</fullName>
    </submittedName>
</protein>
<accession>A0A2A2HS96</accession>
<dbReference type="PANTHER" id="PTHR44119">
    <property type="entry name" value="MAGNESIUM-CHELATASE SUBUNIT CHLH, CHLOROPLASTIC"/>
    <property type="match status" value="1"/>
</dbReference>
<sequence length="1384" mass="156525">MKIVSITWNSYIPTLLKAAGDLGIELEAHYSKILEDNPEEAEKVLLECEHADAVFLYYISNPFWEEFYEKLEPLKTRVPVICVGSDPSSFTLSSVKLEIAATCFSYIIYGGQENFANMLRYILKEVLGCKIETKPPEKIPWDGLYHPDAENRFSNFEEYIKWYGPLKDKTVGLLISRTSWVNNELEIENALIRKLEKLNLSVVPVFAYSLKDKELGSRGMNEVIEDYFIKNSRPIIDCLIKLSPFFIASSKTEERNISCAAKGIEVLRKLDVPIFQPVISHYMTVEEWQESMGLSSEIGWSVALPEFEGGIEPIIIGAGKKEGNYMGRFPIEDRCSKLASRILKWTELRKKPINRRKVAFILHNRPCTGVEGSVGDAANLDSLESVARILNRMQEAGYAVNPPENGKDLIETILKRKAISEFRWTPINEIVKNGGVLAFVEKEEYEKFFNTLSPKVRQRVIEGWGNPPGEEVDGIPAAMVYDNKIVVTGVQYGNTVVCVQPKRGCAGARCDGKVCKILHDPEVPPTHQYLATYRYLEDTFGADVLVHVGTHGNLEFLPGKGVGLSEDCYPDISIGTIPHLYIYNSDNPPEGTIAKRRSLACLIDHMQTVMNSGGLYENLAELDRLLGEYEQVKHDRGREHALKHLILDEIKKSNLNSEIKADHQTPFEEIVRKAHEVLGKIRNSQIHNGMHIFGQVPEGEKKVEFINSVLRYDDQGSVGNKVSIRRLIAGLLELDLDELISDQSLISENGKSNGQLLEEIDSLSKDFIRTFINNPEKEPARIIKEIFDGKDFEGQNVKEKRYEGHIIKEESYEGHIIKEESFEGQNVKEKRYEGHIIKEKSSEGQNVKEKSSEGQNVKEKSSEEQNIDEGINNPEIEPTRIIKEVFEGKSFGEQNIRDTGINSALLQDAASICSRILDLESRTDDSLEIEALLHGFDGGYIPAGPSGLIMRGRDDVLPTGRNFYSLDPKKIPTKAAWRVGQQLSEVLINKHIKDEGRYPENVGFYWMANDVMWADGEGMAQIMSLLGVEPVWFSNGQLKGFSVIPLEELGRPRIDITIRVSGILRDNFPNCLEIIDEAIQAVASLDEPEEMNYPRKHSLRMIEDGTSSRDATLRIFSSKPGTYSAGVQLAVYASAWKDEKDLADIFLYWNGYAYGKDIKGKEAHTQLASSLKTVDATFNKVVSDEYDLLGCCCYFGVHGGFTAAAKQASGRDVKVYFGDTREPQHVEVRDMADELRRVVRARLLNPKWIEGMKQHGYKGAQDISKRVGRVYGWEASTQEVDDWIFDDITKAFVLDEEMRRFFEENNPYALEEMSRRLLEAQSRGLWNPDPELLEELKMSYLEIESWMEELAGEGEFQGGAVDIISSEDVPDWNAKMQEIRKILK</sequence>
<evidence type="ECO:0000256" key="1">
    <source>
        <dbReference type="SAM" id="MobiDB-lite"/>
    </source>
</evidence>
<evidence type="ECO:0000313" key="4">
    <source>
        <dbReference type="Proteomes" id="UP000218164"/>
    </source>
</evidence>
<gene>
    <name evidence="3" type="ORF">ASJ81_00420</name>
</gene>
<feature type="region of interest" description="Disordered" evidence="1">
    <location>
        <begin position="836"/>
        <end position="871"/>
    </location>
</feature>
<feature type="domain" description="CobN/magnesium chelatase" evidence="2">
    <location>
        <begin position="105"/>
        <end position="1331"/>
    </location>
</feature>
<dbReference type="RefSeq" id="WP_095644943.1">
    <property type="nucleotide sequence ID" value="NZ_LMVP01000334.1"/>
</dbReference>
<dbReference type="OrthoDB" id="192131at2157"/>
<dbReference type="EMBL" id="LMVP01000334">
    <property type="protein sequence ID" value="PAV12160.1"/>
    <property type="molecule type" value="Genomic_DNA"/>
</dbReference>
<dbReference type="Proteomes" id="UP000218164">
    <property type="component" value="Unassembled WGS sequence"/>
</dbReference>
<evidence type="ECO:0000313" key="3">
    <source>
        <dbReference type="EMBL" id="PAV12160.1"/>
    </source>
</evidence>
<evidence type="ECO:0000259" key="2">
    <source>
        <dbReference type="Pfam" id="PF02514"/>
    </source>
</evidence>